<dbReference type="EnsemblMetazoa" id="CJA42352.1">
    <property type="protein sequence ID" value="CJA42352.1"/>
    <property type="gene ID" value="WBGene00218200"/>
</dbReference>
<keyword evidence="1" id="KW-0812">Transmembrane</keyword>
<protein>
    <submittedName>
        <fullName evidence="2">Uncharacterized protein</fullName>
    </submittedName>
</protein>
<evidence type="ECO:0000256" key="1">
    <source>
        <dbReference type="SAM" id="Phobius"/>
    </source>
</evidence>
<accession>A0A8R1IS09</accession>
<keyword evidence="3" id="KW-1185">Reference proteome</keyword>
<reference evidence="2" key="2">
    <citation type="submission" date="2022-06" db="UniProtKB">
        <authorList>
            <consortium name="EnsemblMetazoa"/>
        </authorList>
    </citation>
    <scope>IDENTIFICATION</scope>
    <source>
        <strain evidence="2">DF5081</strain>
    </source>
</reference>
<reference evidence="3" key="1">
    <citation type="submission" date="2010-08" db="EMBL/GenBank/DDBJ databases">
        <authorList>
            <consortium name="Caenorhabditis japonica Sequencing Consortium"/>
            <person name="Wilson R.K."/>
        </authorList>
    </citation>
    <scope>NUCLEOTIDE SEQUENCE [LARGE SCALE GENOMIC DNA]</scope>
    <source>
        <strain evidence="3">DF5081</strain>
    </source>
</reference>
<keyword evidence="1" id="KW-0472">Membrane</keyword>
<evidence type="ECO:0000313" key="2">
    <source>
        <dbReference type="EnsemblMetazoa" id="CJA42352.1"/>
    </source>
</evidence>
<organism evidence="2 3">
    <name type="scientific">Caenorhabditis japonica</name>
    <dbReference type="NCBI Taxonomy" id="281687"/>
    <lineage>
        <taxon>Eukaryota</taxon>
        <taxon>Metazoa</taxon>
        <taxon>Ecdysozoa</taxon>
        <taxon>Nematoda</taxon>
        <taxon>Chromadorea</taxon>
        <taxon>Rhabditida</taxon>
        <taxon>Rhabditina</taxon>
        <taxon>Rhabditomorpha</taxon>
        <taxon>Rhabditoidea</taxon>
        <taxon>Rhabditidae</taxon>
        <taxon>Peloderinae</taxon>
        <taxon>Caenorhabditis</taxon>
    </lineage>
</organism>
<name>A0A8R1IS09_CAEJA</name>
<sequence length="69" mass="7625">MRTPAVLVSLMIIDYVIQEFFQLLGFDGIAGIFSSILVIVIGALSVWAYSRYSGHLREAGGYVSLILWS</sequence>
<keyword evidence="1" id="KW-1133">Transmembrane helix</keyword>
<proteinExistence type="predicted"/>
<evidence type="ECO:0000313" key="3">
    <source>
        <dbReference type="Proteomes" id="UP000005237"/>
    </source>
</evidence>
<feature type="transmembrane region" description="Helical" evidence="1">
    <location>
        <begin position="28"/>
        <end position="49"/>
    </location>
</feature>
<dbReference type="AlphaFoldDB" id="A0A8R1IS09"/>
<dbReference type="Proteomes" id="UP000005237">
    <property type="component" value="Unassembled WGS sequence"/>
</dbReference>